<name>A0AAJ5VX50_9HYPH</name>
<sequence length="172" mass="19041">MPEGWANGGFQPDGYFRIGLDPANTGCALIVSTPLADHALQDQFGTMSQSINAEPYRNNAVRVACQLSSEHIDGAGTMWLRVDDRRGTGLRFANLLDMKDVHLKGTRDWADFAITLDVPDESVSIHYGFLLQGRGLLRARNFTVELAAATNQPERRRAYRHELPINLGFSAP</sequence>
<protein>
    <submittedName>
        <fullName evidence="1">Uncharacterized protein</fullName>
    </submittedName>
</protein>
<dbReference type="EMBL" id="CP119312">
    <property type="protein sequence ID" value="WEK06374.1"/>
    <property type="molecule type" value="Genomic_DNA"/>
</dbReference>
<proteinExistence type="predicted"/>
<dbReference type="AlphaFoldDB" id="A0AAJ5VX50"/>
<gene>
    <name evidence="1" type="ORF">P0Y65_09055</name>
</gene>
<evidence type="ECO:0000313" key="1">
    <source>
        <dbReference type="EMBL" id="WEK06374.1"/>
    </source>
</evidence>
<evidence type="ECO:0000313" key="2">
    <source>
        <dbReference type="Proteomes" id="UP001217476"/>
    </source>
</evidence>
<dbReference type="Proteomes" id="UP001217476">
    <property type="component" value="Chromosome"/>
</dbReference>
<organism evidence="1 2">
    <name type="scientific">Candidatus Devosia phytovorans</name>
    <dbReference type="NCBI Taxonomy" id="3121372"/>
    <lineage>
        <taxon>Bacteria</taxon>
        <taxon>Pseudomonadati</taxon>
        <taxon>Pseudomonadota</taxon>
        <taxon>Alphaproteobacteria</taxon>
        <taxon>Hyphomicrobiales</taxon>
        <taxon>Devosiaceae</taxon>
        <taxon>Devosia</taxon>
    </lineage>
</organism>
<reference evidence="1" key="1">
    <citation type="submission" date="2023-03" db="EMBL/GenBank/DDBJ databases">
        <title>Andean soil-derived lignocellulolytic bacterial consortium as a source of novel taxa and putative plastic-active enzymes.</title>
        <authorList>
            <person name="Diaz-Garcia L."/>
            <person name="Chuvochina M."/>
            <person name="Feuerriegel G."/>
            <person name="Bunk B."/>
            <person name="Sproer C."/>
            <person name="Streit W.R."/>
            <person name="Rodriguez L.M."/>
            <person name="Overmann J."/>
            <person name="Jimenez D.J."/>
        </authorList>
    </citation>
    <scope>NUCLEOTIDE SEQUENCE</scope>
    <source>
        <strain evidence="1">MAG 4196</strain>
    </source>
</reference>
<accession>A0AAJ5VX50</accession>